<dbReference type="Proteomes" id="UP000078560">
    <property type="component" value="Unassembled WGS sequence"/>
</dbReference>
<dbReference type="EMBL" id="FLQV01000866">
    <property type="protein sequence ID" value="SBS98579.1"/>
    <property type="molecule type" value="Genomic_DNA"/>
</dbReference>
<dbReference type="AlphaFoldDB" id="A0A1A8X010"/>
<evidence type="ECO:0000313" key="2">
    <source>
        <dbReference type="EMBL" id="SBS98579.1"/>
    </source>
</evidence>
<evidence type="ECO:0000313" key="4">
    <source>
        <dbReference type="Proteomes" id="UP000078560"/>
    </source>
</evidence>
<proteinExistence type="predicted"/>
<evidence type="ECO:0000313" key="3">
    <source>
        <dbReference type="Proteomes" id="UP000078546"/>
    </source>
</evidence>
<dbReference type="SUPFAM" id="SSF46579">
    <property type="entry name" value="Prefoldin"/>
    <property type="match status" value="1"/>
</dbReference>
<protein>
    <submittedName>
        <fullName evidence="2">Uncharacterized protein</fullName>
    </submittedName>
</protein>
<dbReference type="Proteomes" id="UP000078546">
    <property type="component" value="Unassembled WGS sequence"/>
</dbReference>
<reference evidence="3 4" key="2">
    <citation type="submission" date="2016-05" db="EMBL/GenBank/DDBJ databases">
        <authorList>
            <person name="Naeem Raeece"/>
        </authorList>
    </citation>
    <scope>NUCLEOTIDE SEQUENCE [LARGE SCALE GENOMIC DNA]</scope>
</reference>
<evidence type="ECO:0000313" key="1">
    <source>
        <dbReference type="EMBL" id="SBS88880.1"/>
    </source>
</evidence>
<reference evidence="2" key="1">
    <citation type="submission" date="2016-05" db="EMBL/GenBank/DDBJ databases">
        <authorList>
            <person name="Lavstsen T."/>
            <person name="Jespersen J.S."/>
        </authorList>
    </citation>
    <scope>NUCLEOTIDE SEQUENCE [LARGE SCALE GENOMIC DNA]</scope>
</reference>
<accession>A0A1A8X010</accession>
<gene>
    <name evidence="2" type="ORF">POVCU1_047220</name>
    <name evidence="1" type="ORF">POVCU2_0051040</name>
</gene>
<organism evidence="2 3">
    <name type="scientific">Plasmodium ovale curtisi</name>
    <dbReference type="NCBI Taxonomy" id="864141"/>
    <lineage>
        <taxon>Eukaryota</taxon>
        <taxon>Sar</taxon>
        <taxon>Alveolata</taxon>
        <taxon>Apicomplexa</taxon>
        <taxon>Aconoidasida</taxon>
        <taxon>Haemosporida</taxon>
        <taxon>Plasmodiidae</taxon>
        <taxon>Plasmodium</taxon>
        <taxon>Plasmodium (Plasmodium)</taxon>
    </lineage>
</organism>
<sequence>MPSPAKSPRRKEADIVEKLNYKNVNDVSIHELNSIKGNRQVYLKKGGMFFLSSKEEALEALKSRNTKFGECGGEVYPKSMYKRTSRQNLLCYIELDDSSLLKKCKEKHIKGSTGGGE</sequence>
<dbReference type="EMBL" id="FLQU01000662">
    <property type="protein sequence ID" value="SBS88880.1"/>
    <property type="molecule type" value="Genomic_DNA"/>
</dbReference>
<name>A0A1A8X010_PLAOA</name>